<dbReference type="CDD" id="cd17502">
    <property type="entry name" value="MFS_Azr1_MDR_like"/>
    <property type="match status" value="1"/>
</dbReference>
<feature type="transmembrane region" description="Helical" evidence="7">
    <location>
        <begin position="242"/>
        <end position="264"/>
    </location>
</feature>
<comment type="caution">
    <text evidence="9">The sequence shown here is derived from an EMBL/GenBank/DDBJ whole genome shotgun (WGS) entry which is preliminary data.</text>
</comment>
<dbReference type="PANTHER" id="PTHR23501">
    <property type="entry name" value="MAJOR FACILITATOR SUPERFAMILY"/>
    <property type="match status" value="1"/>
</dbReference>
<gene>
    <name evidence="9" type="ORF">TRV_01632</name>
</gene>
<keyword evidence="10" id="KW-1185">Reference proteome</keyword>
<dbReference type="AlphaFoldDB" id="D4D3H2"/>
<feature type="compositionally biased region" description="Basic and acidic residues" evidence="6">
    <location>
        <begin position="614"/>
        <end position="639"/>
    </location>
</feature>
<accession>D4D3H2</accession>
<feature type="transmembrane region" description="Helical" evidence="7">
    <location>
        <begin position="506"/>
        <end position="529"/>
    </location>
</feature>
<evidence type="ECO:0000256" key="3">
    <source>
        <dbReference type="ARBA" id="ARBA00022692"/>
    </source>
</evidence>
<feature type="transmembrane region" description="Helical" evidence="7">
    <location>
        <begin position="107"/>
        <end position="126"/>
    </location>
</feature>
<keyword evidence="5 7" id="KW-0472">Membrane</keyword>
<feature type="transmembrane region" description="Helical" evidence="7">
    <location>
        <begin position="339"/>
        <end position="358"/>
    </location>
</feature>
<dbReference type="PROSITE" id="PS50850">
    <property type="entry name" value="MFS"/>
    <property type="match status" value="1"/>
</dbReference>
<dbReference type="GeneID" id="9579237"/>
<comment type="subcellular location">
    <subcellularLocation>
        <location evidence="1">Membrane</location>
        <topology evidence="1">Multi-pass membrane protein</topology>
    </subcellularLocation>
</comment>
<feature type="transmembrane region" description="Helical" evidence="7">
    <location>
        <begin position="473"/>
        <end position="494"/>
    </location>
</feature>
<feature type="transmembrane region" description="Helical" evidence="7">
    <location>
        <begin position="443"/>
        <end position="461"/>
    </location>
</feature>
<feature type="transmembrane region" description="Helical" evidence="7">
    <location>
        <begin position="184"/>
        <end position="203"/>
    </location>
</feature>
<keyword evidence="3 7" id="KW-0812">Transmembrane</keyword>
<feature type="region of interest" description="Disordered" evidence="6">
    <location>
        <begin position="1"/>
        <end position="99"/>
    </location>
</feature>
<feature type="transmembrane region" description="Helical" evidence="7">
    <location>
        <begin position="587"/>
        <end position="604"/>
    </location>
</feature>
<evidence type="ECO:0000313" key="10">
    <source>
        <dbReference type="Proteomes" id="UP000008383"/>
    </source>
</evidence>
<evidence type="ECO:0000256" key="4">
    <source>
        <dbReference type="ARBA" id="ARBA00022989"/>
    </source>
</evidence>
<dbReference type="HOGENOM" id="CLU_000960_22_0_1"/>
<dbReference type="InterPro" id="IPR020846">
    <property type="entry name" value="MFS_dom"/>
</dbReference>
<dbReference type="OrthoDB" id="10021397at2759"/>
<dbReference type="PRINTS" id="PR01036">
    <property type="entry name" value="TCRTETB"/>
</dbReference>
<dbReference type="PANTHER" id="PTHR23501:SF102">
    <property type="entry name" value="DRUG TRANSPORTER, PUTATIVE (AFU_ORTHOLOGUE AFUA_3G08530)-RELATED"/>
    <property type="match status" value="1"/>
</dbReference>
<evidence type="ECO:0000313" key="9">
    <source>
        <dbReference type="EMBL" id="EFE43588.1"/>
    </source>
</evidence>
<dbReference type="Pfam" id="PF07690">
    <property type="entry name" value="MFS_1"/>
    <property type="match status" value="1"/>
</dbReference>
<evidence type="ECO:0000256" key="1">
    <source>
        <dbReference type="ARBA" id="ARBA00004141"/>
    </source>
</evidence>
<dbReference type="SUPFAM" id="SSF103473">
    <property type="entry name" value="MFS general substrate transporter"/>
    <property type="match status" value="1"/>
</dbReference>
<feature type="compositionally biased region" description="Basic and acidic residues" evidence="6">
    <location>
        <begin position="66"/>
        <end position="86"/>
    </location>
</feature>
<dbReference type="InterPro" id="IPR036259">
    <property type="entry name" value="MFS_trans_sf"/>
</dbReference>
<feature type="transmembrane region" description="Helical" evidence="7">
    <location>
        <begin position="379"/>
        <end position="403"/>
    </location>
</feature>
<dbReference type="KEGG" id="tve:TRV_01632"/>
<proteinExistence type="inferred from homology"/>
<evidence type="ECO:0000256" key="2">
    <source>
        <dbReference type="ARBA" id="ARBA00007520"/>
    </source>
</evidence>
<feature type="transmembrane region" description="Helical" evidence="7">
    <location>
        <begin position="415"/>
        <end position="436"/>
    </location>
</feature>
<dbReference type="Proteomes" id="UP000008383">
    <property type="component" value="Unassembled WGS sequence"/>
</dbReference>
<reference evidence="10" key="1">
    <citation type="journal article" date="2011" name="Genome Biol.">
        <title>Comparative and functional genomics provide insights into the pathogenicity of dermatophytic fungi.</title>
        <authorList>
            <person name="Burmester A."/>
            <person name="Shelest E."/>
            <person name="Gloeckner G."/>
            <person name="Heddergott C."/>
            <person name="Schindler S."/>
            <person name="Staib P."/>
            <person name="Heidel A."/>
            <person name="Felder M."/>
            <person name="Petzold A."/>
            <person name="Szafranski K."/>
            <person name="Feuermann M."/>
            <person name="Pedruzzi I."/>
            <person name="Priebe S."/>
            <person name="Groth M."/>
            <person name="Winkler R."/>
            <person name="Li W."/>
            <person name="Kniemeyer O."/>
            <person name="Schroeckh V."/>
            <person name="Hertweck C."/>
            <person name="Hube B."/>
            <person name="White T.C."/>
            <person name="Platzer M."/>
            <person name="Guthke R."/>
            <person name="Heitman J."/>
            <person name="Woestemeyer J."/>
            <person name="Zipfel P.F."/>
            <person name="Monod M."/>
            <person name="Brakhage A.A."/>
        </authorList>
    </citation>
    <scope>NUCLEOTIDE SEQUENCE [LARGE SCALE GENOMIC DNA]</scope>
    <source>
        <strain evidence="10">HKI 0517</strain>
    </source>
</reference>
<dbReference type="GO" id="GO:0005886">
    <property type="term" value="C:plasma membrane"/>
    <property type="evidence" value="ECO:0007669"/>
    <property type="project" value="TreeGrafter"/>
</dbReference>
<feature type="transmembrane region" description="Helical" evidence="7">
    <location>
        <begin position="307"/>
        <end position="327"/>
    </location>
</feature>
<feature type="transmembrane region" description="Helical" evidence="7">
    <location>
        <begin position="209"/>
        <end position="230"/>
    </location>
</feature>
<name>D4D3H2_TRIVH</name>
<keyword evidence="4 7" id="KW-1133">Transmembrane helix</keyword>
<dbReference type="Gene3D" id="1.20.1250.20">
    <property type="entry name" value="MFS general substrate transporter like domains"/>
    <property type="match status" value="1"/>
</dbReference>
<protein>
    <recommendedName>
        <fullName evidence="8">Major facilitator superfamily (MFS) profile domain-containing protein</fullName>
    </recommendedName>
</protein>
<feature type="region of interest" description="Disordered" evidence="6">
    <location>
        <begin position="614"/>
        <end position="645"/>
    </location>
</feature>
<dbReference type="EMBL" id="ACYE01000084">
    <property type="protein sequence ID" value="EFE43588.1"/>
    <property type="molecule type" value="Genomic_DNA"/>
</dbReference>
<dbReference type="FunFam" id="1.20.1250.20:FF:000196">
    <property type="entry name" value="MFS toxin efflux pump (AflT)"/>
    <property type="match status" value="1"/>
</dbReference>
<evidence type="ECO:0000256" key="5">
    <source>
        <dbReference type="ARBA" id="ARBA00023136"/>
    </source>
</evidence>
<dbReference type="Gene3D" id="1.20.1720.10">
    <property type="entry name" value="Multidrug resistance protein D"/>
    <property type="match status" value="1"/>
</dbReference>
<sequence length="645" mass="69374">MAGLMESTATVTGGQDEAATEIKSSSSSLEGSTDCSAKMEAPKMLAGGAKEAVETSGPAEADEKQEEVLQDRYQEKEDSRDDHGPEAQEAPGAPAGSSEVKMSKGKVALIMLALCTIVTTALPTIAREFNTSQADYAWVGSAYLLGAACMLLLPSWAVVLVLTCFLASTPSWGKVSDIFGRKPVLLAANVVFLIGSLLCGVSINIKMLVASRVIQGIGSGGLLTLVNICVSDLFSMRTRSMYFGIIGMVWAISGIIGPVIGGLMTQYTTWRWCFYINLPIDGVAFLIIFFFLELHTPTTPLLAGLRAIDWLGSLAVVGGTVMFLIGLEYGGESYPWSSPTVICLIVFGIVTWGIFILIQWKVSRYPVMPLWLFTQRSTLAAYGTVLIHGAIYTSGSFFLPLYFQAVLGETPLKSGILLFPNVIAVSIVSAVTGIFIRKTGLCLPPIWFGTTVLVLGTGLYINLPSHRSLVKVILYQLVAGMGIGPNFQAPIIALQSHIRPSDIATATASIAFCRNLASSISVVIGGVIIQNRLQSNILEIQHLLSPKTLDALQGVSAGASVHIIQALPPNEKQPVLDAYTKSLSTMWIFYTALAAIGFIVSLLLQKKRLNKEHEVTKTGLDAQERARKERLQMEKEAKSSRNKAV</sequence>
<dbReference type="RefSeq" id="XP_003024199.1">
    <property type="nucleotide sequence ID" value="XM_003024153.1"/>
</dbReference>
<organism evidence="9 10">
    <name type="scientific">Trichophyton verrucosum (strain HKI 0517)</name>
    <dbReference type="NCBI Taxonomy" id="663202"/>
    <lineage>
        <taxon>Eukaryota</taxon>
        <taxon>Fungi</taxon>
        <taxon>Dikarya</taxon>
        <taxon>Ascomycota</taxon>
        <taxon>Pezizomycotina</taxon>
        <taxon>Eurotiomycetes</taxon>
        <taxon>Eurotiomycetidae</taxon>
        <taxon>Onygenales</taxon>
        <taxon>Arthrodermataceae</taxon>
        <taxon>Trichophyton</taxon>
    </lineage>
</organism>
<feature type="transmembrane region" description="Helical" evidence="7">
    <location>
        <begin position="138"/>
        <end position="163"/>
    </location>
</feature>
<dbReference type="InterPro" id="IPR011701">
    <property type="entry name" value="MFS"/>
</dbReference>
<evidence type="ECO:0000259" key="8">
    <source>
        <dbReference type="PROSITE" id="PS50850"/>
    </source>
</evidence>
<evidence type="ECO:0000256" key="6">
    <source>
        <dbReference type="SAM" id="MobiDB-lite"/>
    </source>
</evidence>
<evidence type="ECO:0000256" key="7">
    <source>
        <dbReference type="SAM" id="Phobius"/>
    </source>
</evidence>
<feature type="compositionally biased region" description="Low complexity" evidence="6">
    <location>
        <begin position="87"/>
        <end position="96"/>
    </location>
</feature>
<comment type="similarity">
    <text evidence="2">Belongs to the major facilitator superfamily. TCR/Tet family.</text>
</comment>
<feature type="domain" description="Major facilitator superfamily (MFS) profile" evidence="8">
    <location>
        <begin position="100"/>
        <end position="609"/>
    </location>
</feature>
<feature type="transmembrane region" description="Helical" evidence="7">
    <location>
        <begin position="276"/>
        <end position="295"/>
    </location>
</feature>
<dbReference type="GO" id="GO:0022857">
    <property type="term" value="F:transmembrane transporter activity"/>
    <property type="evidence" value="ECO:0007669"/>
    <property type="project" value="InterPro"/>
</dbReference>